<dbReference type="AlphaFoldDB" id="A0A2Z3L7I7"/>
<organism evidence="1 2">
    <name type="scientific">Candidatus Cardinium hertigii</name>
    <dbReference type="NCBI Taxonomy" id="247481"/>
    <lineage>
        <taxon>Bacteria</taxon>
        <taxon>Pseudomonadati</taxon>
        <taxon>Bacteroidota</taxon>
        <taxon>Cytophagia</taxon>
        <taxon>Cytophagales</taxon>
        <taxon>Amoebophilaceae</taxon>
        <taxon>Candidatus Cardinium</taxon>
    </lineage>
</organism>
<evidence type="ECO:0000313" key="1">
    <source>
        <dbReference type="EMBL" id="AWN81421.1"/>
    </source>
</evidence>
<accession>A0A2Z3L7I7</accession>
<protein>
    <submittedName>
        <fullName evidence="1">Uncharacterized protein</fullName>
    </submittedName>
</protein>
<name>A0A2Z3L7I7_9BACT</name>
<proteinExistence type="predicted"/>
<reference evidence="1 2" key="1">
    <citation type="submission" date="2018-05" db="EMBL/GenBank/DDBJ databases">
        <title>Candidatus Cardinium hertigii Genome Assembly.</title>
        <authorList>
            <person name="Showmaker K.C."/>
            <person name="Walden K.O."/>
            <person name="Fields C.J."/>
            <person name="Lambert K.N."/>
            <person name="Hudson M.E."/>
        </authorList>
    </citation>
    <scope>NUCLEOTIDE SEQUENCE [LARGE SCALE GENOMIC DNA]</scope>
    <source>
        <strain evidence="2">cHgTN10</strain>
    </source>
</reference>
<dbReference type="EMBL" id="CP029619">
    <property type="protein sequence ID" value="AWN81421.1"/>
    <property type="molecule type" value="Genomic_DNA"/>
</dbReference>
<evidence type="ECO:0000313" key="2">
    <source>
        <dbReference type="Proteomes" id="UP000245872"/>
    </source>
</evidence>
<dbReference type="KEGG" id="cher:DK880_00083"/>
<gene>
    <name evidence="1" type="ORF">DK880_00083</name>
</gene>
<sequence length="71" mass="8226">MDGSIAQTLAYIVYHALLSLIKNRYSLLLESRTVCYHWLPPGMPTIIVRMFIYNNLKKYYIPSSDSFSHVA</sequence>
<keyword evidence="2" id="KW-1185">Reference proteome</keyword>
<dbReference type="Proteomes" id="UP000245872">
    <property type="component" value="Chromosome"/>
</dbReference>